<gene>
    <name evidence="2" type="ORF">AVDCRST_MAG90-2314</name>
</gene>
<dbReference type="EMBL" id="CADCUC010000464">
    <property type="protein sequence ID" value="CAA9348793.1"/>
    <property type="molecule type" value="Genomic_DNA"/>
</dbReference>
<reference evidence="2" key="1">
    <citation type="submission" date="2020-02" db="EMBL/GenBank/DDBJ databases">
        <authorList>
            <person name="Meier V. D."/>
        </authorList>
    </citation>
    <scope>NUCLEOTIDE SEQUENCE</scope>
    <source>
        <strain evidence="2">AVDCRST_MAG90</strain>
    </source>
</reference>
<feature type="region of interest" description="Disordered" evidence="1">
    <location>
        <begin position="1"/>
        <end position="56"/>
    </location>
</feature>
<dbReference type="AlphaFoldDB" id="A0A6J4M4N2"/>
<organism evidence="2">
    <name type="scientific">uncultured Microvirga sp</name>
    <dbReference type="NCBI Taxonomy" id="412392"/>
    <lineage>
        <taxon>Bacteria</taxon>
        <taxon>Pseudomonadati</taxon>
        <taxon>Pseudomonadota</taxon>
        <taxon>Alphaproteobacteria</taxon>
        <taxon>Hyphomicrobiales</taxon>
        <taxon>Methylobacteriaceae</taxon>
        <taxon>Microvirga</taxon>
        <taxon>environmental samples</taxon>
    </lineage>
</organism>
<evidence type="ECO:0000256" key="1">
    <source>
        <dbReference type="SAM" id="MobiDB-lite"/>
    </source>
</evidence>
<name>A0A6J4M4N2_9HYPH</name>
<evidence type="ECO:0000313" key="2">
    <source>
        <dbReference type="EMBL" id="CAA9348793.1"/>
    </source>
</evidence>
<accession>A0A6J4M4N2</accession>
<protein>
    <submittedName>
        <fullName evidence="2">Uncharacterized protein</fullName>
    </submittedName>
</protein>
<proteinExistence type="predicted"/>
<sequence>MASPGLGARDLIHPRPTRTSQNRSSHGHAVGGSSPHRPELLKMSSPSRSQCRLTDVGPLAKPLTRTALSRCPFRSRRRGGGLEGACFGRFEVGGDCGIIIVRIWRLVFDRLVPKNLQSVAARL</sequence>